<evidence type="ECO:0000256" key="1">
    <source>
        <dbReference type="ARBA" id="ARBA00001231"/>
    </source>
</evidence>
<dbReference type="Gene3D" id="3.20.20.80">
    <property type="entry name" value="Glycosidases"/>
    <property type="match status" value="1"/>
</dbReference>
<name>A0A4P9XPX3_9FUNG</name>
<evidence type="ECO:0000256" key="8">
    <source>
        <dbReference type="PIRSR" id="PIRSR001093-1"/>
    </source>
</evidence>
<dbReference type="InterPro" id="IPR017853">
    <property type="entry name" value="GH"/>
</dbReference>
<dbReference type="SUPFAM" id="SSF55545">
    <property type="entry name" value="beta-N-acetylhexosaminidase-like domain"/>
    <property type="match status" value="1"/>
</dbReference>
<dbReference type="AlphaFoldDB" id="A0A4P9XPX3"/>
<dbReference type="Pfam" id="PF00728">
    <property type="entry name" value="Glyco_hydro_20"/>
    <property type="match status" value="1"/>
</dbReference>
<keyword evidence="4 7" id="KW-0378">Hydrolase</keyword>
<dbReference type="PANTHER" id="PTHR22600">
    <property type="entry name" value="BETA-HEXOSAMINIDASE"/>
    <property type="match status" value="1"/>
</dbReference>
<dbReference type="STRING" id="78915.A0A4P9XPX3"/>
<dbReference type="GO" id="GO:0004563">
    <property type="term" value="F:beta-N-acetylhexosaminidase activity"/>
    <property type="evidence" value="ECO:0007669"/>
    <property type="project" value="UniProtKB-EC"/>
</dbReference>
<dbReference type="GO" id="GO:0030203">
    <property type="term" value="P:glycosaminoglycan metabolic process"/>
    <property type="evidence" value="ECO:0007669"/>
    <property type="project" value="TreeGrafter"/>
</dbReference>
<keyword evidence="3" id="KW-0732">Signal</keyword>
<feature type="active site" description="Proton donor" evidence="8">
    <location>
        <position position="336"/>
    </location>
</feature>
<dbReference type="OrthoDB" id="428480at2759"/>
<evidence type="ECO:0000256" key="5">
    <source>
        <dbReference type="ARBA" id="ARBA00023180"/>
    </source>
</evidence>
<reference evidence="12" key="1">
    <citation type="journal article" date="2018" name="Nat. Microbiol.">
        <title>Leveraging single-cell genomics to expand the fungal tree of life.</title>
        <authorList>
            <person name="Ahrendt S.R."/>
            <person name="Quandt C.A."/>
            <person name="Ciobanu D."/>
            <person name="Clum A."/>
            <person name="Salamov A."/>
            <person name="Andreopoulos B."/>
            <person name="Cheng J.F."/>
            <person name="Woyke T."/>
            <person name="Pelin A."/>
            <person name="Henrissat B."/>
            <person name="Reynolds N.K."/>
            <person name="Benny G.L."/>
            <person name="Smith M.E."/>
            <person name="James T.Y."/>
            <person name="Grigoriev I.V."/>
        </authorList>
    </citation>
    <scope>NUCLEOTIDE SEQUENCE [LARGE SCALE GENOMIC DNA]</scope>
    <source>
        <strain evidence="12">RSA 1356</strain>
    </source>
</reference>
<dbReference type="PRINTS" id="PR00738">
    <property type="entry name" value="GLHYDRLASE20"/>
</dbReference>
<dbReference type="InterPro" id="IPR015883">
    <property type="entry name" value="Glyco_hydro_20_cat"/>
</dbReference>
<evidence type="ECO:0000256" key="3">
    <source>
        <dbReference type="ARBA" id="ARBA00022729"/>
    </source>
</evidence>
<evidence type="ECO:0000256" key="4">
    <source>
        <dbReference type="ARBA" id="ARBA00022801"/>
    </source>
</evidence>
<dbReference type="InterPro" id="IPR025705">
    <property type="entry name" value="Beta_hexosaminidase_sua/sub"/>
</dbReference>
<evidence type="ECO:0000259" key="10">
    <source>
        <dbReference type="Pfam" id="PF14845"/>
    </source>
</evidence>
<dbReference type="Proteomes" id="UP000271241">
    <property type="component" value="Unassembled WGS sequence"/>
</dbReference>
<evidence type="ECO:0000313" key="11">
    <source>
        <dbReference type="EMBL" id="RKP08074.1"/>
    </source>
</evidence>
<dbReference type="PANTHER" id="PTHR22600:SF26">
    <property type="entry name" value="BETA-N-ACETYLHEXOSAMINIDASE"/>
    <property type="match status" value="1"/>
</dbReference>
<protein>
    <recommendedName>
        <fullName evidence="7">Beta-hexosaminidase</fullName>
        <ecNumber evidence="7">3.2.1.52</ecNumber>
    </recommendedName>
</protein>
<accession>A0A4P9XPX3</accession>
<keyword evidence="6 7" id="KW-0326">Glycosidase</keyword>
<keyword evidence="12" id="KW-1185">Reference proteome</keyword>
<dbReference type="CDD" id="cd06562">
    <property type="entry name" value="GH20_HexA_HexB-like"/>
    <property type="match status" value="1"/>
</dbReference>
<dbReference type="EC" id="3.2.1.52" evidence="7"/>
<dbReference type="GO" id="GO:0016020">
    <property type="term" value="C:membrane"/>
    <property type="evidence" value="ECO:0007669"/>
    <property type="project" value="TreeGrafter"/>
</dbReference>
<gene>
    <name evidence="11" type="ORF">THASP1DRAFT_34759</name>
</gene>
<evidence type="ECO:0000259" key="9">
    <source>
        <dbReference type="Pfam" id="PF00728"/>
    </source>
</evidence>
<keyword evidence="5" id="KW-0325">Glycoprotein</keyword>
<evidence type="ECO:0000256" key="2">
    <source>
        <dbReference type="ARBA" id="ARBA00006285"/>
    </source>
</evidence>
<organism evidence="11 12">
    <name type="scientific">Thamnocephalis sphaerospora</name>
    <dbReference type="NCBI Taxonomy" id="78915"/>
    <lineage>
        <taxon>Eukaryota</taxon>
        <taxon>Fungi</taxon>
        <taxon>Fungi incertae sedis</taxon>
        <taxon>Zoopagomycota</taxon>
        <taxon>Zoopagomycotina</taxon>
        <taxon>Zoopagomycetes</taxon>
        <taxon>Zoopagales</taxon>
        <taxon>Sigmoideomycetaceae</taxon>
        <taxon>Thamnocephalis</taxon>
    </lineage>
</organism>
<dbReference type="FunFam" id="3.20.20.80:FF:000063">
    <property type="entry name" value="Beta-hexosaminidase"/>
    <property type="match status" value="1"/>
</dbReference>
<dbReference type="GO" id="GO:0005975">
    <property type="term" value="P:carbohydrate metabolic process"/>
    <property type="evidence" value="ECO:0007669"/>
    <property type="project" value="InterPro"/>
</dbReference>
<evidence type="ECO:0000313" key="12">
    <source>
        <dbReference type="Proteomes" id="UP000271241"/>
    </source>
</evidence>
<comment type="catalytic activity">
    <reaction evidence="1 7">
        <text>Hydrolysis of terminal non-reducing N-acetyl-D-hexosamine residues in N-acetyl-beta-D-hexosaminides.</text>
        <dbReference type="EC" id="3.2.1.52"/>
    </reaction>
</comment>
<proteinExistence type="inferred from homology"/>
<dbReference type="Gene3D" id="3.30.379.10">
    <property type="entry name" value="Chitobiase/beta-hexosaminidase domain 2-like"/>
    <property type="match status" value="1"/>
</dbReference>
<dbReference type="InterPro" id="IPR029019">
    <property type="entry name" value="HEX_eukaryotic_N"/>
</dbReference>
<dbReference type="EMBL" id="KZ992641">
    <property type="protein sequence ID" value="RKP08074.1"/>
    <property type="molecule type" value="Genomic_DNA"/>
</dbReference>
<dbReference type="Pfam" id="PF14845">
    <property type="entry name" value="Glycohydro_20b2"/>
    <property type="match status" value="1"/>
</dbReference>
<comment type="similarity">
    <text evidence="2 7">Belongs to the glycosyl hydrolase 20 family.</text>
</comment>
<dbReference type="InterPro" id="IPR029018">
    <property type="entry name" value="Hex-like_dom2"/>
</dbReference>
<evidence type="ECO:0000256" key="7">
    <source>
        <dbReference type="PIRNR" id="PIRNR001093"/>
    </source>
</evidence>
<sequence length="565" mass="62442">MGGGHAVADAPDANQDPAAVAVGRVWPMPREYQVGSGVLVLTSDFRLNCRLTGGQTGVGNQQRETSDLLLRACERYQRQLTLADGQLPEAPAAHAAAANSSIIDGQLVGLQLDEDTDESYQLAVDVASAQLTATSVFGALRGLETFLQLVQLANAVAQRRYLSGVPLRISDRPAFAHRGLMLDTARTYFPVADILRQLDAMASTKLNVFHWHIVDAQSFPLASEALPELSEKGAYAPDLVYTRQDVDRVVQYARDRGIRVIPEFDTPGHAYAWGLAYPELSVCMHTAPDKVGQFAAEPPAGQLDPTKEATMKLVETLISEQAVWFPDRYIHLGGDEVNAACYEQDPHVAAYLRQHSLTVPKLIERYGRQMHDIARRSGKRVVTWEEMLLEYDFAVDPISTLVQVWRGASSVRKVVQRGRRAITSPADHWYLDCGQGAWVNTHSGGDSWCDPYKTWQHMYTYDPLAGLADTGNTDTSHPAVAGGEVTMWTEKTDTVNLDIKVWPRAAAAAEVLWSGRRDVSGRERTTHAAHPRIHRFRRRLLALGLRPDMVNMLWCEKNPAGCEAA</sequence>
<feature type="domain" description="Glycoside hydrolase family 20 catalytic" evidence="9">
    <location>
        <begin position="175"/>
        <end position="515"/>
    </location>
</feature>
<evidence type="ECO:0000256" key="6">
    <source>
        <dbReference type="ARBA" id="ARBA00023295"/>
    </source>
</evidence>
<dbReference type="SUPFAM" id="SSF51445">
    <property type="entry name" value="(Trans)glycosidases"/>
    <property type="match status" value="1"/>
</dbReference>
<feature type="domain" description="Beta-hexosaminidase eukaryotic type N-terminal" evidence="10">
    <location>
        <begin position="25"/>
        <end position="149"/>
    </location>
</feature>
<dbReference type="PIRSF" id="PIRSF001093">
    <property type="entry name" value="B-hxosamndse_ab_euk"/>
    <property type="match status" value="1"/>
</dbReference>